<dbReference type="GO" id="GO:0000978">
    <property type="term" value="F:RNA polymerase II cis-regulatory region sequence-specific DNA binding"/>
    <property type="evidence" value="ECO:0007669"/>
    <property type="project" value="TreeGrafter"/>
</dbReference>
<gene>
    <name evidence="11" type="primary">6048669</name>
    <name evidence="10" type="ORF">CpipJ_CPIJ015266</name>
</gene>
<dbReference type="AlphaFoldDB" id="B0X7D2"/>
<proteinExistence type="predicted"/>
<dbReference type="FunFam" id="3.30.160.60:FF:000446">
    <property type="entry name" value="Zinc finger protein"/>
    <property type="match status" value="1"/>
</dbReference>
<evidence type="ECO:0000313" key="12">
    <source>
        <dbReference type="Proteomes" id="UP000002320"/>
    </source>
</evidence>
<dbReference type="EnsemblMetazoa" id="CPIJ015266-RA">
    <property type="protein sequence ID" value="CPIJ015266-PA"/>
    <property type="gene ID" value="CPIJ015266"/>
</dbReference>
<dbReference type="SUPFAM" id="SSF57667">
    <property type="entry name" value="beta-beta-alpha zinc fingers"/>
    <property type="match status" value="5"/>
</dbReference>
<dbReference type="VEuPathDB" id="VectorBase:CPIJ015266"/>
<feature type="domain" description="C2H2-type" evidence="9">
    <location>
        <begin position="665"/>
        <end position="693"/>
    </location>
</feature>
<evidence type="ECO:0000313" key="11">
    <source>
        <dbReference type="EnsemblMetazoa" id="CPIJ015266-PA"/>
    </source>
</evidence>
<dbReference type="PROSITE" id="PS00028">
    <property type="entry name" value="ZINC_FINGER_C2H2_1"/>
    <property type="match status" value="4"/>
</dbReference>
<dbReference type="VEuPathDB" id="VectorBase:CQUJHB002326"/>
<evidence type="ECO:0000256" key="6">
    <source>
        <dbReference type="ARBA" id="ARBA00023242"/>
    </source>
</evidence>
<evidence type="ECO:0000256" key="3">
    <source>
        <dbReference type="ARBA" id="ARBA00022737"/>
    </source>
</evidence>
<evidence type="ECO:0000256" key="2">
    <source>
        <dbReference type="ARBA" id="ARBA00022723"/>
    </source>
</evidence>
<keyword evidence="5" id="KW-0862">Zinc</keyword>
<reference evidence="11" key="2">
    <citation type="submission" date="2021-02" db="UniProtKB">
        <authorList>
            <consortium name="EnsemblMetazoa"/>
        </authorList>
    </citation>
    <scope>IDENTIFICATION</scope>
    <source>
        <strain evidence="11">JHB</strain>
    </source>
</reference>
<dbReference type="GO" id="GO:0001228">
    <property type="term" value="F:DNA-binding transcription activator activity, RNA polymerase II-specific"/>
    <property type="evidence" value="ECO:0007669"/>
    <property type="project" value="TreeGrafter"/>
</dbReference>
<dbReference type="HOGENOM" id="CLU_366113_0_0_1"/>
<sequence>MFFFYNRGVIKTESIEIFHELLPPEEPPAETPETPFCCLCLRIYHPAKFVQSQQSWNCLDVVQVQEQLTSVLGLEIDLSEQDALCRSCWALTELLADFRTCCRKAAEWRERFSTGIVPKETSREGWLKRTAVDVVAKTRMIIVDHVERIEQAEMEARNEAEQIVEPDEDSLQDGLESVVDQLDATEDNKSNMVEQSVEMVEEIREIEVHSCPNCEQKFEGKNGIKPYKCRRENCNHHSYTVKERIHHEKICGKDKPICPECGLQLASPDTLKAHMGTHRAANNPCDICGKLFKSKITLKKHRLIHAEDRVHFPCSVCKKSLKSTAALRVHMRIHTQEKPHACHICGQGFAYKCLVKPHIKSGWEKLALLLGVDIELEQCAICRSCWIMLETFADFQEGCLKASAWRERFPFGLDGAGDDWLSKENLEVMTRTRSVVQEHVARIKNAQNRHELISEEIPEEKPMLADNQHSEGDVNYLLLSEEPPNDKTAQILDQTGNTSFSCEKCQRMFETKLGIALHLRRCTKSSKTKQKLYTCSICSMNFTKSYRLREHRNKHMGIKPYECRSKNCNKRFHATHERCNHERKCEGIKSLGLGNHTIKCDEPGIKPLKCKNEGCARHFYGNSELQRHAANCSKRNKPVCPLCGIQLASTKTLKAHMKIHEKRNYTCNDCDKAFSSAHLLNVHRQQIHTQEKGFISFICAFCGQEFESPIPEDARSGRLEDCTKANVTVAGSRDEAAFPKDQIPSIITGWQVLAKDIHPFTP</sequence>
<accession>B0X7D2</accession>
<dbReference type="Pfam" id="PF13912">
    <property type="entry name" value="zf-C2H2_6"/>
    <property type="match status" value="2"/>
</dbReference>
<dbReference type="Pfam" id="PF00096">
    <property type="entry name" value="zf-C2H2"/>
    <property type="match status" value="2"/>
</dbReference>
<evidence type="ECO:0000256" key="1">
    <source>
        <dbReference type="ARBA" id="ARBA00004123"/>
    </source>
</evidence>
<dbReference type="PROSITE" id="PS50157">
    <property type="entry name" value="ZINC_FINGER_C2H2_2"/>
    <property type="match status" value="4"/>
</dbReference>
<organism>
    <name type="scientific">Culex quinquefasciatus</name>
    <name type="common">Southern house mosquito</name>
    <name type="synonym">Culex pungens</name>
    <dbReference type="NCBI Taxonomy" id="7176"/>
    <lineage>
        <taxon>Eukaryota</taxon>
        <taxon>Metazoa</taxon>
        <taxon>Ecdysozoa</taxon>
        <taxon>Arthropoda</taxon>
        <taxon>Hexapoda</taxon>
        <taxon>Insecta</taxon>
        <taxon>Pterygota</taxon>
        <taxon>Neoptera</taxon>
        <taxon>Endopterygota</taxon>
        <taxon>Diptera</taxon>
        <taxon>Nematocera</taxon>
        <taxon>Culicoidea</taxon>
        <taxon>Culicidae</taxon>
        <taxon>Culicinae</taxon>
        <taxon>Culicini</taxon>
        <taxon>Culex</taxon>
        <taxon>Culex</taxon>
    </lineage>
</organism>
<dbReference type="GO" id="GO:0005634">
    <property type="term" value="C:nucleus"/>
    <property type="evidence" value="ECO:0007669"/>
    <property type="project" value="UniProtKB-SubCell"/>
</dbReference>
<evidence type="ECO:0000256" key="5">
    <source>
        <dbReference type="ARBA" id="ARBA00022833"/>
    </source>
</evidence>
<feature type="domain" description="C2H2-type" evidence="9">
    <location>
        <begin position="283"/>
        <end position="310"/>
    </location>
</feature>
<dbReference type="OrthoDB" id="7771121at2759"/>
<dbReference type="InterPro" id="IPR013087">
    <property type="entry name" value="Znf_C2H2_type"/>
</dbReference>
<evidence type="ECO:0000256" key="7">
    <source>
        <dbReference type="PROSITE-ProRule" id="PRU00042"/>
    </source>
</evidence>
<protein>
    <submittedName>
        <fullName evidence="10 11">Zinc finger protein 197</fullName>
    </submittedName>
</protein>
<dbReference type="eggNOG" id="KOG1721">
    <property type="taxonomic scope" value="Eukaryota"/>
</dbReference>
<keyword evidence="12" id="KW-1185">Reference proteome</keyword>
<dbReference type="SMART" id="SM00355">
    <property type="entry name" value="ZnF_C2H2"/>
    <property type="match status" value="9"/>
</dbReference>
<feature type="domain" description="C2H2-type" evidence="9">
    <location>
        <begin position="533"/>
        <end position="560"/>
    </location>
</feature>
<keyword evidence="8" id="KW-0175">Coiled coil</keyword>
<dbReference type="InterPro" id="IPR012934">
    <property type="entry name" value="Znf_AD"/>
</dbReference>
<keyword evidence="6" id="KW-0539">Nucleus</keyword>
<reference evidence="10" key="1">
    <citation type="submission" date="2007-03" db="EMBL/GenBank/DDBJ databases">
        <title>Annotation of Culex pipiens quinquefasciatus.</title>
        <authorList>
            <consortium name="The Broad Institute Genome Sequencing Platform"/>
            <person name="Atkinson P.W."/>
            <person name="Hemingway J."/>
            <person name="Christensen B.M."/>
            <person name="Higgs S."/>
            <person name="Kodira C."/>
            <person name="Hannick L."/>
            <person name="Megy K."/>
            <person name="O'Leary S."/>
            <person name="Pearson M."/>
            <person name="Haas B.J."/>
            <person name="Mauceli E."/>
            <person name="Wortman J.R."/>
            <person name="Lee N.H."/>
            <person name="Guigo R."/>
            <person name="Stanke M."/>
            <person name="Alvarado L."/>
            <person name="Amedeo P."/>
            <person name="Antoine C.H."/>
            <person name="Arensburger P."/>
            <person name="Bidwell S.L."/>
            <person name="Crawford M."/>
            <person name="Camaro F."/>
            <person name="Devon K."/>
            <person name="Engels R."/>
            <person name="Hammond M."/>
            <person name="Howarth C."/>
            <person name="Koehrsen M."/>
            <person name="Lawson D."/>
            <person name="Montgomery P."/>
            <person name="Nene V."/>
            <person name="Nusbaum C."/>
            <person name="Puiu D."/>
            <person name="Romero-Severson J."/>
            <person name="Severson D.W."/>
            <person name="Shumway M."/>
            <person name="Sisk P."/>
            <person name="Stolte C."/>
            <person name="Zeng Q."/>
            <person name="Eisenstadt E."/>
            <person name="Fraser-Liggett C."/>
            <person name="Strausberg R."/>
            <person name="Galagan J."/>
            <person name="Birren B."/>
            <person name="Collins F.H."/>
        </authorList>
    </citation>
    <scope>NUCLEOTIDE SEQUENCE [LARGE SCALE GENOMIC DNA]</scope>
    <source>
        <strain evidence="10">JHB</strain>
    </source>
</reference>
<evidence type="ECO:0000256" key="8">
    <source>
        <dbReference type="SAM" id="Coils"/>
    </source>
</evidence>
<dbReference type="Gene3D" id="3.30.160.60">
    <property type="entry name" value="Classic Zinc Finger"/>
    <property type="match status" value="6"/>
</dbReference>
<dbReference type="PANTHER" id="PTHR24376">
    <property type="entry name" value="ZINC FINGER PROTEIN"/>
    <property type="match status" value="1"/>
</dbReference>
<evidence type="ECO:0000259" key="9">
    <source>
        <dbReference type="PROSITE" id="PS50157"/>
    </source>
</evidence>
<keyword evidence="4 7" id="KW-0863">Zinc-finger</keyword>
<evidence type="ECO:0000256" key="4">
    <source>
        <dbReference type="ARBA" id="ARBA00022771"/>
    </source>
</evidence>
<comment type="subcellular location">
    <subcellularLocation>
        <location evidence="1">Nucleus</location>
    </subcellularLocation>
</comment>
<dbReference type="InterPro" id="IPR036236">
    <property type="entry name" value="Znf_C2H2_sf"/>
</dbReference>
<dbReference type="SMART" id="SM00868">
    <property type="entry name" value="zf-AD"/>
    <property type="match status" value="2"/>
</dbReference>
<dbReference type="KEGG" id="cqu:CpipJ_CPIJ015266"/>
<dbReference type="PANTHER" id="PTHR24376:SF216">
    <property type="entry name" value="ZINC FINGER PROTEIN 420-LIKE"/>
    <property type="match status" value="1"/>
</dbReference>
<keyword evidence="2" id="KW-0479">Metal-binding</keyword>
<dbReference type="Proteomes" id="UP000002320">
    <property type="component" value="Unassembled WGS sequence"/>
</dbReference>
<dbReference type="EMBL" id="DS232448">
    <property type="protein sequence ID" value="EDS41882.1"/>
    <property type="molecule type" value="Genomic_DNA"/>
</dbReference>
<keyword evidence="3" id="KW-0677">Repeat</keyword>
<feature type="coiled-coil region" evidence="8">
    <location>
        <begin position="142"/>
        <end position="195"/>
    </location>
</feature>
<dbReference type="GO" id="GO:0008270">
    <property type="term" value="F:zinc ion binding"/>
    <property type="evidence" value="ECO:0007669"/>
    <property type="project" value="UniProtKB-KW"/>
</dbReference>
<name>B0X7D2_CULQU</name>
<feature type="domain" description="C2H2-type" evidence="9">
    <location>
        <begin position="312"/>
        <end position="339"/>
    </location>
</feature>
<dbReference type="InParanoid" id="B0X7D2"/>
<evidence type="ECO:0000313" key="10">
    <source>
        <dbReference type="EMBL" id="EDS41882.1"/>
    </source>
</evidence>